<evidence type="ECO:0000256" key="4">
    <source>
        <dbReference type="ARBA" id="ARBA00022692"/>
    </source>
</evidence>
<dbReference type="Proteomes" id="UP000887572">
    <property type="component" value="Unplaced"/>
</dbReference>
<keyword evidence="5" id="KW-0914">Notch signaling pathway</keyword>
<dbReference type="GO" id="GO:0007219">
    <property type="term" value="P:Notch signaling pathway"/>
    <property type="evidence" value="ECO:0007669"/>
    <property type="project" value="UniProtKB-KW"/>
</dbReference>
<evidence type="ECO:0000256" key="3">
    <source>
        <dbReference type="ARBA" id="ARBA00018306"/>
    </source>
</evidence>
<evidence type="ECO:0000256" key="1">
    <source>
        <dbReference type="ARBA" id="ARBA00004141"/>
    </source>
</evidence>
<comment type="subcellular location">
    <subcellularLocation>
        <location evidence="1">Membrane</location>
        <topology evidence="1">Multi-pass membrane protein</topology>
    </subcellularLocation>
</comment>
<dbReference type="GO" id="GO:0007220">
    <property type="term" value="P:Notch receptor processing"/>
    <property type="evidence" value="ECO:0007669"/>
    <property type="project" value="TreeGrafter"/>
</dbReference>
<protein>
    <recommendedName>
        <fullName evidence="3">Gamma-secretase subunit PEN-2</fullName>
    </recommendedName>
</protein>
<keyword evidence="9" id="KW-1185">Reference proteome</keyword>
<feature type="transmembrane region" description="Helical" evidence="8">
    <location>
        <begin position="44"/>
        <end position="65"/>
    </location>
</feature>
<dbReference type="PANTHER" id="PTHR16318">
    <property type="entry name" value="GAMMA-SECRETASE SUBUNIT PEN-2"/>
    <property type="match status" value="1"/>
</dbReference>
<dbReference type="GO" id="GO:0070765">
    <property type="term" value="C:gamma-secretase complex"/>
    <property type="evidence" value="ECO:0007669"/>
    <property type="project" value="TreeGrafter"/>
</dbReference>
<evidence type="ECO:0000256" key="8">
    <source>
        <dbReference type="SAM" id="Phobius"/>
    </source>
</evidence>
<evidence type="ECO:0000256" key="5">
    <source>
        <dbReference type="ARBA" id="ARBA00022976"/>
    </source>
</evidence>
<evidence type="ECO:0000256" key="2">
    <source>
        <dbReference type="ARBA" id="ARBA00009607"/>
    </source>
</evidence>
<dbReference type="InterPro" id="IPR019379">
    <property type="entry name" value="Gamma_Secretase_Asp_P_PEN2"/>
</dbReference>
<dbReference type="WBParaSite" id="Gr19_v10_g2466.t1">
    <property type="protein sequence ID" value="Gr19_v10_g2466.t1"/>
    <property type="gene ID" value="Gr19_v10_g2466"/>
</dbReference>
<evidence type="ECO:0000256" key="6">
    <source>
        <dbReference type="ARBA" id="ARBA00022989"/>
    </source>
</evidence>
<feature type="transmembrane region" description="Helical" evidence="8">
    <location>
        <begin position="90"/>
        <end position="111"/>
    </location>
</feature>
<keyword evidence="7 8" id="KW-0472">Membrane</keyword>
<keyword evidence="6 8" id="KW-1133">Transmembrane helix</keyword>
<accession>A0A914HNM7</accession>
<dbReference type="PANTHER" id="PTHR16318:SF0">
    <property type="entry name" value="GAMMA-SECRETASE SUBUNIT PEN-2"/>
    <property type="match status" value="1"/>
</dbReference>
<dbReference type="Pfam" id="PF10251">
    <property type="entry name" value="PEN-2"/>
    <property type="match status" value="1"/>
</dbReference>
<evidence type="ECO:0000256" key="7">
    <source>
        <dbReference type="ARBA" id="ARBA00023136"/>
    </source>
</evidence>
<comment type="similarity">
    <text evidence="2">Belongs to the PEN-2 family.</text>
</comment>
<keyword evidence="4 8" id="KW-0812">Transmembrane</keyword>
<reference evidence="10" key="1">
    <citation type="submission" date="2022-11" db="UniProtKB">
        <authorList>
            <consortium name="WormBaseParasite"/>
        </authorList>
    </citation>
    <scope>IDENTIFICATION</scope>
</reference>
<evidence type="ECO:0000313" key="10">
    <source>
        <dbReference type="WBParaSite" id="Gr19_v10_g2466.t1"/>
    </source>
</evidence>
<sequence length="136" mass="15749">MRNVSWRPLLQTGGVSDGRQKNRNKMTVDLRKLNDAERLALCRLYFRLGFAFLPFLWAVNAFWFYRYAFGAACQSAAGAGNESITQMRRFVFWSAFGALCWTFIIAGWLLFYNMQRSTGQYAWLEAITLVFPLGYV</sequence>
<evidence type="ECO:0000313" key="9">
    <source>
        <dbReference type="Proteomes" id="UP000887572"/>
    </source>
</evidence>
<proteinExistence type="inferred from homology"/>
<organism evidence="9 10">
    <name type="scientific">Globodera rostochiensis</name>
    <name type="common">Golden nematode worm</name>
    <name type="synonym">Heterodera rostochiensis</name>
    <dbReference type="NCBI Taxonomy" id="31243"/>
    <lineage>
        <taxon>Eukaryota</taxon>
        <taxon>Metazoa</taxon>
        <taxon>Ecdysozoa</taxon>
        <taxon>Nematoda</taxon>
        <taxon>Chromadorea</taxon>
        <taxon>Rhabditida</taxon>
        <taxon>Tylenchina</taxon>
        <taxon>Tylenchomorpha</taxon>
        <taxon>Tylenchoidea</taxon>
        <taxon>Heteroderidae</taxon>
        <taxon>Heteroderinae</taxon>
        <taxon>Globodera</taxon>
    </lineage>
</organism>
<name>A0A914HNM7_GLORO</name>
<dbReference type="AlphaFoldDB" id="A0A914HNM7"/>